<dbReference type="GO" id="GO:0005886">
    <property type="term" value="C:plasma membrane"/>
    <property type="evidence" value="ECO:0007669"/>
    <property type="project" value="UniProtKB-SubCell"/>
</dbReference>
<dbReference type="OrthoDB" id="8126477at2"/>
<dbReference type="CDD" id="cd06582">
    <property type="entry name" value="TM_PBP1_LivH_like"/>
    <property type="match status" value="1"/>
</dbReference>
<keyword evidence="11" id="KW-1185">Reference proteome</keyword>
<feature type="transmembrane region" description="Helical" evidence="9">
    <location>
        <begin position="35"/>
        <end position="68"/>
    </location>
</feature>
<keyword evidence="2" id="KW-0813">Transport</keyword>
<keyword evidence="5" id="KW-0029">Amino-acid transport</keyword>
<evidence type="ECO:0000256" key="4">
    <source>
        <dbReference type="ARBA" id="ARBA00022692"/>
    </source>
</evidence>
<evidence type="ECO:0000256" key="7">
    <source>
        <dbReference type="ARBA" id="ARBA00023136"/>
    </source>
</evidence>
<evidence type="ECO:0000256" key="2">
    <source>
        <dbReference type="ARBA" id="ARBA00022448"/>
    </source>
</evidence>
<comment type="caution">
    <text evidence="10">The sequence shown here is derived from an EMBL/GenBank/DDBJ whole genome shotgun (WGS) entry which is preliminary data.</text>
</comment>
<dbReference type="GO" id="GO:0006865">
    <property type="term" value="P:amino acid transport"/>
    <property type="evidence" value="ECO:0007669"/>
    <property type="project" value="UniProtKB-KW"/>
</dbReference>
<dbReference type="Pfam" id="PF02653">
    <property type="entry name" value="BPD_transp_2"/>
    <property type="match status" value="1"/>
</dbReference>
<feature type="transmembrane region" description="Helical" evidence="9">
    <location>
        <begin position="80"/>
        <end position="101"/>
    </location>
</feature>
<protein>
    <submittedName>
        <fullName evidence="10">Branched-chain amino acid ABC transporter permease</fullName>
    </submittedName>
</protein>
<comment type="similarity">
    <text evidence="8">Belongs to the binding-protein-dependent transport system permease family. LivHM subfamily.</text>
</comment>
<evidence type="ECO:0000256" key="8">
    <source>
        <dbReference type="ARBA" id="ARBA00037998"/>
    </source>
</evidence>
<proteinExistence type="inferred from homology"/>
<reference evidence="10 11" key="1">
    <citation type="submission" date="2019-06" db="EMBL/GenBank/DDBJ databases">
        <title>New taxonomy in bacterial strain CC-CFT640, isolated from vineyard.</title>
        <authorList>
            <person name="Lin S.-Y."/>
            <person name="Tsai C.-F."/>
            <person name="Young C.-C."/>
        </authorList>
    </citation>
    <scope>NUCLEOTIDE SEQUENCE [LARGE SCALE GENOMIC DNA]</scope>
    <source>
        <strain evidence="10 11">CC-CFT640</strain>
    </source>
</reference>
<dbReference type="PANTHER" id="PTHR11795:SF442">
    <property type="entry name" value="ABC TRANSPORTER ATP-BINDING PROTEIN"/>
    <property type="match status" value="1"/>
</dbReference>
<dbReference type="AlphaFoldDB" id="A0A5C8PGE4"/>
<dbReference type="EMBL" id="VDUZ01000031">
    <property type="protein sequence ID" value="TXL72701.1"/>
    <property type="molecule type" value="Genomic_DNA"/>
</dbReference>
<dbReference type="GO" id="GO:0022857">
    <property type="term" value="F:transmembrane transporter activity"/>
    <property type="evidence" value="ECO:0007669"/>
    <property type="project" value="InterPro"/>
</dbReference>
<dbReference type="Proteomes" id="UP000321638">
    <property type="component" value="Unassembled WGS sequence"/>
</dbReference>
<sequence>MLYALMGLGLSLVTGILNIPNFAHGALFAIGAYLLATVAVAIGNFWIALLIAPVGVALLGLAIEYAGIRRLYAAGHDYQLLFTFGLALILSESIILIWGPIGSSYLPPAILRGGADLGFTMYPKYRLFVMMAAGVLVFATWLFLEKTRYGAIMRAGIENKEMVSLLGIDIQKLFTVAFGLGAWLAGIAGALTAPIRGLNPGMGPDMLGIAFVVVALGGLGNLLGAIAAGLIIGVAQALVAAYWTEASTVVIYAVMAVILLVRPQGLFGIR</sequence>
<dbReference type="RefSeq" id="WP_147849648.1">
    <property type="nucleotide sequence ID" value="NZ_VDUZ01000031.1"/>
</dbReference>
<keyword evidence="6 9" id="KW-1133">Transmembrane helix</keyword>
<gene>
    <name evidence="10" type="ORF">FHP25_24435</name>
</gene>
<evidence type="ECO:0000256" key="1">
    <source>
        <dbReference type="ARBA" id="ARBA00004651"/>
    </source>
</evidence>
<evidence type="ECO:0000313" key="10">
    <source>
        <dbReference type="EMBL" id="TXL72701.1"/>
    </source>
</evidence>
<accession>A0A5C8PGE4</accession>
<evidence type="ECO:0000256" key="9">
    <source>
        <dbReference type="SAM" id="Phobius"/>
    </source>
</evidence>
<keyword evidence="7 9" id="KW-0472">Membrane</keyword>
<evidence type="ECO:0000256" key="6">
    <source>
        <dbReference type="ARBA" id="ARBA00022989"/>
    </source>
</evidence>
<keyword evidence="3" id="KW-1003">Cell membrane</keyword>
<evidence type="ECO:0000256" key="5">
    <source>
        <dbReference type="ARBA" id="ARBA00022970"/>
    </source>
</evidence>
<organism evidence="10 11">
    <name type="scientific">Vineibacter terrae</name>
    <dbReference type="NCBI Taxonomy" id="2586908"/>
    <lineage>
        <taxon>Bacteria</taxon>
        <taxon>Pseudomonadati</taxon>
        <taxon>Pseudomonadota</taxon>
        <taxon>Alphaproteobacteria</taxon>
        <taxon>Hyphomicrobiales</taxon>
        <taxon>Vineibacter</taxon>
    </lineage>
</organism>
<feature type="transmembrane region" description="Helical" evidence="9">
    <location>
        <begin position="239"/>
        <end position="261"/>
    </location>
</feature>
<feature type="transmembrane region" description="Helical" evidence="9">
    <location>
        <begin position="173"/>
        <end position="195"/>
    </location>
</feature>
<feature type="transmembrane region" description="Helical" evidence="9">
    <location>
        <begin position="207"/>
        <end position="232"/>
    </location>
</feature>
<dbReference type="InterPro" id="IPR052157">
    <property type="entry name" value="BCAA_transport_permease"/>
</dbReference>
<name>A0A5C8PGE4_9HYPH</name>
<feature type="transmembrane region" description="Helical" evidence="9">
    <location>
        <begin position="125"/>
        <end position="144"/>
    </location>
</feature>
<dbReference type="PANTHER" id="PTHR11795">
    <property type="entry name" value="BRANCHED-CHAIN AMINO ACID TRANSPORT SYSTEM PERMEASE PROTEIN LIVH"/>
    <property type="match status" value="1"/>
</dbReference>
<evidence type="ECO:0000256" key="3">
    <source>
        <dbReference type="ARBA" id="ARBA00022475"/>
    </source>
</evidence>
<dbReference type="InterPro" id="IPR001851">
    <property type="entry name" value="ABC_transp_permease"/>
</dbReference>
<evidence type="ECO:0000313" key="11">
    <source>
        <dbReference type="Proteomes" id="UP000321638"/>
    </source>
</evidence>
<comment type="subcellular location">
    <subcellularLocation>
        <location evidence="1">Cell membrane</location>
        <topology evidence="1">Multi-pass membrane protein</topology>
    </subcellularLocation>
</comment>
<keyword evidence="4 9" id="KW-0812">Transmembrane</keyword>